<evidence type="ECO:0000256" key="1">
    <source>
        <dbReference type="ARBA" id="ARBA00022679"/>
    </source>
</evidence>
<dbReference type="InterPro" id="IPR016181">
    <property type="entry name" value="Acyl_CoA_acyltransferase"/>
</dbReference>
<name>A0ABV8LGQ3_9ACTN</name>
<dbReference type="Pfam" id="PF13508">
    <property type="entry name" value="Acetyltransf_7"/>
    <property type="match status" value="1"/>
</dbReference>
<gene>
    <name evidence="4" type="ORF">ACFOZ4_02310</name>
</gene>
<reference evidence="5" key="1">
    <citation type="journal article" date="2019" name="Int. J. Syst. Evol. Microbiol.">
        <title>The Global Catalogue of Microorganisms (GCM) 10K type strain sequencing project: providing services to taxonomists for standard genome sequencing and annotation.</title>
        <authorList>
            <consortium name="The Broad Institute Genomics Platform"/>
            <consortium name="The Broad Institute Genome Sequencing Center for Infectious Disease"/>
            <person name="Wu L."/>
            <person name="Ma J."/>
        </authorList>
    </citation>
    <scope>NUCLEOTIDE SEQUENCE [LARGE SCALE GENOMIC DNA]</scope>
    <source>
        <strain evidence="5">CGMCC 4.7289</strain>
    </source>
</reference>
<feature type="domain" description="N-acetyltransferase" evidence="3">
    <location>
        <begin position="1"/>
        <end position="153"/>
    </location>
</feature>
<evidence type="ECO:0000259" key="3">
    <source>
        <dbReference type="PROSITE" id="PS51186"/>
    </source>
</evidence>
<dbReference type="CDD" id="cd04301">
    <property type="entry name" value="NAT_SF"/>
    <property type="match status" value="1"/>
</dbReference>
<dbReference type="RefSeq" id="WP_253759394.1">
    <property type="nucleotide sequence ID" value="NZ_JAMZDZ010000001.1"/>
</dbReference>
<evidence type="ECO:0000313" key="4">
    <source>
        <dbReference type="EMBL" id="MFC4129440.1"/>
    </source>
</evidence>
<protein>
    <submittedName>
        <fullName evidence="4">GNAT family N-acetyltransferase</fullName>
        <ecNumber evidence="4">2.3.-.-</ecNumber>
    </submittedName>
</protein>
<dbReference type="PANTHER" id="PTHR43800:SF1">
    <property type="entry name" value="PEPTIDYL-LYSINE N-ACETYLTRANSFERASE YJAB"/>
    <property type="match status" value="1"/>
</dbReference>
<dbReference type="PANTHER" id="PTHR43800">
    <property type="entry name" value="PEPTIDYL-LYSINE N-ACETYLTRANSFERASE YJAB"/>
    <property type="match status" value="1"/>
</dbReference>
<proteinExistence type="predicted"/>
<dbReference type="Proteomes" id="UP001595816">
    <property type="component" value="Unassembled WGS sequence"/>
</dbReference>
<dbReference type="PROSITE" id="PS51186">
    <property type="entry name" value="GNAT"/>
    <property type="match status" value="1"/>
</dbReference>
<keyword evidence="2 4" id="KW-0012">Acyltransferase</keyword>
<dbReference type="SUPFAM" id="SSF55729">
    <property type="entry name" value="Acyl-CoA N-acyltransferases (Nat)"/>
    <property type="match status" value="1"/>
</dbReference>
<dbReference type="GO" id="GO:0016746">
    <property type="term" value="F:acyltransferase activity"/>
    <property type="evidence" value="ECO:0007669"/>
    <property type="project" value="UniProtKB-KW"/>
</dbReference>
<evidence type="ECO:0000313" key="5">
    <source>
        <dbReference type="Proteomes" id="UP001595816"/>
    </source>
</evidence>
<sequence>MEIRLATSSDLPGCSAIEVDAGRLFADVGMDEIAGDEGAPLSVLAEHQTAGHAWVAEVDGTVVGYLIAMPVDGCLHVEQISVRPAYGRRGIGAALLEAAAQCALAENRSAMTLTTFVEVSWNAPYYARHGYRLLSADELTPGLQAIREREAAMGLDKWPRAAMRRDLP</sequence>
<dbReference type="InterPro" id="IPR000182">
    <property type="entry name" value="GNAT_dom"/>
</dbReference>
<dbReference type="EC" id="2.3.-.-" evidence="4"/>
<evidence type="ECO:0000256" key="2">
    <source>
        <dbReference type="ARBA" id="ARBA00023315"/>
    </source>
</evidence>
<keyword evidence="5" id="KW-1185">Reference proteome</keyword>
<dbReference type="EMBL" id="JBHSAY010000003">
    <property type="protein sequence ID" value="MFC4129440.1"/>
    <property type="molecule type" value="Genomic_DNA"/>
</dbReference>
<dbReference type="Gene3D" id="3.40.630.30">
    <property type="match status" value="1"/>
</dbReference>
<organism evidence="4 5">
    <name type="scientific">Hamadaea flava</name>
    <dbReference type="NCBI Taxonomy" id="1742688"/>
    <lineage>
        <taxon>Bacteria</taxon>
        <taxon>Bacillati</taxon>
        <taxon>Actinomycetota</taxon>
        <taxon>Actinomycetes</taxon>
        <taxon>Micromonosporales</taxon>
        <taxon>Micromonosporaceae</taxon>
        <taxon>Hamadaea</taxon>
    </lineage>
</organism>
<comment type="caution">
    <text evidence="4">The sequence shown here is derived from an EMBL/GenBank/DDBJ whole genome shotgun (WGS) entry which is preliminary data.</text>
</comment>
<accession>A0ABV8LGQ3</accession>
<keyword evidence="1 4" id="KW-0808">Transferase</keyword>